<sequence length="542" mass="60130">MANRHCAAAKRARRATGATPQQVEVKEAAEMSYRPAPVITSGGRKNNLKKDVVDSVKTHRLQKLADEFEEMQTRRQSKENEAKRLREESIASLPTTLRGRGSRLPPQRTRTGGAVRTAPQETATAEAGYETFPKGTASMSVRGRGRGARRLSTYRPLTSPGLPPLPPFPLPSPPSIAPGPADKSAEYYFSRGLQNASPASSARFASSPWQSILSGFYKQGVLEGWEVANVARVCATNLSARDRLGMEGVRESLFTAWELGKYRDLDVPDEVFNRFEDTDEGRKLGCLLFKGDVTRDELKHFTCRWWKVMAEGERTEESLEGEGSWGNEDGKKAFGKRKEPGRVDIYGGDSSERNAAREWARYFEARWRQPSTEDLEMDELPPLLPLPDMAPGLDRFPDGDINPFLNHFMDIDPLFRGLDPFAEPIRDPSILCEIDSDFDSDGADDMDELIDEHNTWVEGILALNSAPDGYHAASEGDAIIDEGMISDDEAVESIMVLLGTGSRAETKRGGRSVSSREPRRGLNPRRAPRGSSRGRGRGRMKQ</sequence>
<comment type="caution">
    <text evidence="2">The sequence shown here is derived from an EMBL/GenBank/DDBJ whole genome shotgun (WGS) entry which is preliminary data.</text>
</comment>
<proteinExistence type="predicted"/>
<feature type="region of interest" description="Disordered" evidence="1">
    <location>
        <begin position="1"/>
        <end position="23"/>
    </location>
</feature>
<feature type="region of interest" description="Disordered" evidence="1">
    <location>
        <begin position="501"/>
        <end position="542"/>
    </location>
</feature>
<protein>
    <submittedName>
        <fullName evidence="2">Uncharacterized protein</fullName>
    </submittedName>
</protein>
<dbReference type="EMBL" id="BAAFSV010000002">
    <property type="protein sequence ID" value="GAB1315032.1"/>
    <property type="molecule type" value="Genomic_DNA"/>
</dbReference>
<feature type="region of interest" description="Disordered" evidence="1">
    <location>
        <begin position="70"/>
        <end position="124"/>
    </location>
</feature>
<evidence type="ECO:0000313" key="3">
    <source>
        <dbReference type="Proteomes" id="UP001628179"/>
    </source>
</evidence>
<accession>A0ABQ0GB91</accession>
<feature type="compositionally biased region" description="Basic and acidic residues" evidence="1">
    <location>
        <begin position="70"/>
        <end position="89"/>
    </location>
</feature>
<feature type="compositionally biased region" description="Basic residues" evidence="1">
    <location>
        <begin position="522"/>
        <end position="542"/>
    </location>
</feature>
<name>A0ABQ0GB91_9PEZI</name>
<gene>
    <name evidence="2" type="ORF">MFIFM68171_05242</name>
</gene>
<feature type="compositionally biased region" description="Basic and acidic residues" evidence="1">
    <location>
        <begin position="504"/>
        <end position="520"/>
    </location>
</feature>
<dbReference type="RefSeq" id="XP_070916763.1">
    <property type="nucleotide sequence ID" value="XM_071060662.1"/>
</dbReference>
<feature type="compositionally biased region" description="Basic and acidic residues" evidence="1">
    <location>
        <begin position="328"/>
        <end position="338"/>
    </location>
</feature>
<reference evidence="2 3" key="1">
    <citation type="submission" date="2024-09" db="EMBL/GenBank/DDBJ databases">
        <title>Itraconazole resistance in Madurella fahalii resulting from another homologue of gene encoding cytochrome P450 14-alpha sterol demethylase (CYP51).</title>
        <authorList>
            <person name="Yoshioka I."/>
            <person name="Fahal A.H."/>
            <person name="Kaneko S."/>
            <person name="Yaguchi T."/>
        </authorList>
    </citation>
    <scope>NUCLEOTIDE SEQUENCE [LARGE SCALE GENOMIC DNA]</scope>
    <source>
        <strain evidence="2 3">IFM 68171</strain>
    </source>
</reference>
<dbReference type="GeneID" id="98175985"/>
<evidence type="ECO:0000256" key="1">
    <source>
        <dbReference type="SAM" id="MobiDB-lite"/>
    </source>
</evidence>
<dbReference type="Proteomes" id="UP001628179">
    <property type="component" value="Unassembled WGS sequence"/>
</dbReference>
<keyword evidence="3" id="KW-1185">Reference proteome</keyword>
<evidence type="ECO:0000313" key="2">
    <source>
        <dbReference type="EMBL" id="GAB1315032.1"/>
    </source>
</evidence>
<feature type="region of interest" description="Disordered" evidence="1">
    <location>
        <begin position="317"/>
        <end position="338"/>
    </location>
</feature>
<organism evidence="2 3">
    <name type="scientific">Madurella fahalii</name>
    <dbReference type="NCBI Taxonomy" id="1157608"/>
    <lineage>
        <taxon>Eukaryota</taxon>
        <taxon>Fungi</taxon>
        <taxon>Dikarya</taxon>
        <taxon>Ascomycota</taxon>
        <taxon>Pezizomycotina</taxon>
        <taxon>Sordariomycetes</taxon>
        <taxon>Sordariomycetidae</taxon>
        <taxon>Sordariales</taxon>
        <taxon>Sordariales incertae sedis</taxon>
        <taxon>Madurella</taxon>
    </lineage>
</organism>